<dbReference type="InterPro" id="IPR001789">
    <property type="entry name" value="Sig_transdc_resp-reg_receiver"/>
</dbReference>
<organism evidence="4 5">
    <name type="scientific">Flavobacterium silvaticum</name>
    <dbReference type="NCBI Taxonomy" id="1852020"/>
    <lineage>
        <taxon>Bacteria</taxon>
        <taxon>Pseudomonadati</taxon>
        <taxon>Bacteroidota</taxon>
        <taxon>Flavobacteriia</taxon>
        <taxon>Flavobacteriales</taxon>
        <taxon>Flavobacteriaceae</taxon>
        <taxon>Flavobacterium</taxon>
    </lineage>
</organism>
<sequence>MDYTRQCLFIDDDADDQDFFCEAVKFIDPAMECFFADDGIQAINKLEDNENFIPDFIFINMNMPRMSGPECLARIAKMEHLAKSRIYMYSSSSNDQLLNEVRTLGAQDLLVKPSSISEMRALLERILS</sequence>
<gene>
    <name evidence="4" type="ORF">G6047_04940</name>
</gene>
<dbReference type="CDD" id="cd00156">
    <property type="entry name" value="REC"/>
    <property type="match status" value="1"/>
</dbReference>
<dbReference type="SMART" id="SM00448">
    <property type="entry name" value="REC"/>
    <property type="match status" value="1"/>
</dbReference>
<dbReference type="AlphaFoldDB" id="A0A972JFN7"/>
<comment type="caution">
    <text evidence="2">Lacks conserved residue(s) required for the propagation of feature annotation.</text>
</comment>
<dbReference type="Proteomes" id="UP000712080">
    <property type="component" value="Unassembled WGS sequence"/>
</dbReference>
<dbReference type="GO" id="GO:0000160">
    <property type="term" value="P:phosphorelay signal transduction system"/>
    <property type="evidence" value="ECO:0007669"/>
    <property type="project" value="InterPro"/>
</dbReference>
<dbReference type="Pfam" id="PF00072">
    <property type="entry name" value="Response_reg"/>
    <property type="match status" value="1"/>
</dbReference>
<protein>
    <submittedName>
        <fullName evidence="4">Response regulator</fullName>
    </submittedName>
</protein>
<accession>A0A972JFN7</accession>
<comment type="caution">
    <text evidence="4">The sequence shown here is derived from an EMBL/GenBank/DDBJ whole genome shotgun (WGS) entry which is preliminary data.</text>
</comment>
<evidence type="ECO:0000259" key="3">
    <source>
        <dbReference type="PROSITE" id="PS50110"/>
    </source>
</evidence>
<reference evidence="4" key="1">
    <citation type="submission" date="2020-02" db="EMBL/GenBank/DDBJ databases">
        <title>Flavobacterium sp. genome.</title>
        <authorList>
            <person name="Jung H.S."/>
            <person name="Baek J.H."/>
            <person name="Jeon C.O."/>
        </authorList>
    </citation>
    <scope>NUCLEOTIDE SEQUENCE</scope>
    <source>
        <strain evidence="4">SE-s28</strain>
    </source>
</reference>
<feature type="domain" description="Response regulatory" evidence="3">
    <location>
        <begin position="6"/>
        <end position="127"/>
    </location>
</feature>
<keyword evidence="1" id="KW-0597">Phosphoprotein</keyword>
<dbReference type="RefSeq" id="WP_169526372.1">
    <property type="nucleotide sequence ID" value="NZ_JAAMPU010000100.1"/>
</dbReference>
<dbReference type="InterPro" id="IPR050595">
    <property type="entry name" value="Bact_response_regulator"/>
</dbReference>
<dbReference type="InterPro" id="IPR011006">
    <property type="entry name" value="CheY-like_superfamily"/>
</dbReference>
<dbReference type="PANTHER" id="PTHR44591">
    <property type="entry name" value="STRESS RESPONSE REGULATOR PROTEIN 1"/>
    <property type="match status" value="1"/>
</dbReference>
<dbReference type="EMBL" id="JAAMPU010000100">
    <property type="protein sequence ID" value="NMH27371.1"/>
    <property type="molecule type" value="Genomic_DNA"/>
</dbReference>
<proteinExistence type="predicted"/>
<keyword evidence="5" id="KW-1185">Reference proteome</keyword>
<dbReference type="SUPFAM" id="SSF52172">
    <property type="entry name" value="CheY-like"/>
    <property type="match status" value="1"/>
</dbReference>
<dbReference type="Gene3D" id="3.40.50.2300">
    <property type="match status" value="1"/>
</dbReference>
<dbReference type="PANTHER" id="PTHR44591:SF3">
    <property type="entry name" value="RESPONSE REGULATORY DOMAIN-CONTAINING PROTEIN"/>
    <property type="match status" value="1"/>
</dbReference>
<dbReference type="PROSITE" id="PS50110">
    <property type="entry name" value="RESPONSE_REGULATORY"/>
    <property type="match status" value="1"/>
</dbReference>
<evidence type="ECO:0000313" key="4">
    <source>
        <dbReference type="EMBL" id="NMH27371.1"/>
    </source>
</evidence>
<evidence type="ECO:0000313" key="5">
    <source>
        <dbReference type="Proteomes" id="UP000712080"/>
    </source>
</evidence>
<evidence type="ECO:0000256" key="1">
    <source>
        <dbReference type="ARBA" id="ARBA00022553"/>
    </source>
</evidence>
<name>A0A972JFN7_9FLAO</name>
<evidence type="ECO:0000256" key="2">
    <source>
        <dbReference type="PROSITE-ProRule" id="PRU00169"/>
    </source>
</evidence>